<evidence type="ECO:0000256" key="5">
    <source>
        <dbReference type="ARBA" id="ARBA00022801"/>
    </source>
</evidence>
<keyword evidence="4 7" id="KW-0732">Signal</keyword>
<dbReference type="Gene3D" id="3.40.50.1820">
    <property type="entry name" value="alpha/beta hydrolase"/>
    <property type="match status" value="1"/>
</dbReference>
<evidence type="ECO:0000256" key="3">
    <source>
        <dbReference type="ARBA" id="ARBA00022670"/>
    </source>
</evidence>
<keyword evidence="2 8" id="KW-0121">Carboxypeptidase</keyword>
<feature type="signal peptide" evidence="7">
    <location>
        <begin position="1"/>
        <end position="21"/>
    </location>
</feature>
<evidence type="ECO:0000256" key="1">
    <source>
        <dbReference type="ARBA" id="ARBA00009431"/>
    </source>
</evidence>
<dbReference type="SUPFAM" id="SSF53474">
    <property type="entry name" value="alpha/beta-Hydrolases"/>
    <property type="match status" value="1"/>
</dbReference>
<protein>
    <submittedName>
        <fullName evidence="8">Serine carboxypeptidase</fullName>
    </submittedName>
</protein>
<dbReference type="InterPro" id="IPR029058">
    <property type="entry name" value="AB_hydrolase_fold"/>
</dbReference>
<keyword evidence="3" id="KW-0645">Protease</keyword>
<dbReference type="Pfam" id="PF00450">
    <property type="entry name" value="Peptidase_S10"/>
    <property type="match status" value="1"/>
</dbReference>
<dbReference type="GO" id="GO:0006508">
    <property type="term" value="P:proteolysis"/>
    <property type="evidence" value="ECO:0007669"/>
    <property type="project" value="UniProtKB-KW"/>
</dbReference>
<evidence type="ECO:0000313" key="8">
    <source>
        <dbReference type="EMBL" id="MAA22792.1"/>
    </source>
</evidence>
<keyword evidence="5" id="KW-0378">Hydrolase</keyword>
<reference evidence="8" key="1">
    <citation type="journal article" date="2017" name="Parasit. Vectors">
        <title>Sialotranscriptomics of Rhipicephalus zambeziensis reveals intricate expression profiles of secretory proteins and suggests tight temporal transcriptional regulation during blood-feeding.</title>
        <authorList>
            <person name="de Castro M.H."/>
            <person name="de Klerk D."/>
            <person name="Pienaar R."/>
            <person name="Rees D.J.G."/>
            <person name="Mans B.J."/>
        </authorList>
    </citation>
    <scope>NUCLEOTIDE SEQUENCE</scope>
    <source>
        <tissue evidence="8">Salivary glands</tissue>
    </source>
</reference>
<feature type="chain" id="PRO_5012036342" evidence="7">
    <location>
        <begin position="22"/>
        <end position="498"/>
    </location>
</feature>
<evidence type="ECO:0000256" key="2">
    <source>
        <dbReference type="ARBA" id="ARBA00022645"/>
    </source>
</evidence>
<dbReference type="AlphaFoldDB" id="A0A224Z8J6"/>
<dbReference type="GO" id="GO:0004185">
    <property type="term" value="F:serine-type carboxypeptidase activity"/>
    <property type="evidence" value="ECO:0007669"/>
    <property type="project" value="InterPro"/>
</dbReference>
<dbReference type="PANTHER" id="PTHR11802:SF472">
    <property type="entry name" value="SERINE CARBOXYPEPTIDASE CPVL-RELATED"/>
    <property type="match status" value="1"/>
</dbReference>
<evidence type="ECO:0000256" key="4">
    <source>
        <dbReference type="ARBA" id="ARBA00022729"/>
    </source>
</evidence>
<evidence type="ECO:0000256" key="7">
    <source>
        <dbReference type="SAM" id="SignalP"/>
    </source>
</evidence>
<evidence type="ECO:0000256" key="6">
    <source>
        <dbReference type="ARBA" id="ARBA00023180"/>
    </source>
</evidence>
<organism evidence="8">
    <name type="scientific">Rhipicephalus zambeziensis</name>
    <dbReference type="NCBI Taxonomy" id="60191"/>
    <lineage>
        <taxon>Eukaryota</taxon>
        <taxon>Metazoa</taxon>
        <taxon>Ecdysozoa</taxon>
        <taxon>Arthropoda</taxon>
        <taxon>Chelicerata</taxon>
        <taxon>Arachnida</taxon>
        <taxon>Acari</taxon>
        <taxon>Parasitiformes</taxon>
        <taxon>Ixodida</taxon>
        <taxon>Ixodoidea</taxon>
        <taxon>Ixodidae</taxon>
        <taxon>Rhipicephalinae</taxon>
        <taxon>Rhipicephalus</taxon>
        <taxon>Rhipicephalus</taxon>
    </lineage>
</organism>
<dbReference type="PRINTS" id="PR00724">
    <property type="entry name" value="CRBOXYPTASEC"/>
</dbReference>
<accession>A0A224Z8J6</accession>
<dbReference type="InterPro" id="IPR001563">
    <property type="entry name" value="Peptidase_S10"/>
</dbReference>
<proteinExistence type="inferred from homology"/>
<sequence>MKTALSWRVLLLLGGLKFTLSTQDDNQDSAAPSSPDSTLFNEDEGPLYLTPYIKNQQYDVAKNKSKVQLFQLMANTAAYSGFITVNDTYNSNLFFLFVVAEENRSDAPVLLWTMGGPGLSALFGEFLENGPIACTVDGFMPNFSTRANTLQKNMSIIYLDAPLGAGYSFTNDTNGYSKSLDEITDDIMNFLGQFFTLFSEYKNRDFYVAGESYAARYSVSIANRMIKNEKQEATANRMTNNEKPALPSLRGVIGGNGFLGPILDIAESSEFMYQLSMVEKTGCDQFSNQFKEMKKETNATIILYMLERTLFTAEPPTLFQNVTMYKDYLSPAYTERLLSMKLCFVLLNSSDVRTALHIGQTLPFQYNNSRMLYSLAPDYITNIDTTVAKVLNNTPVLLYTGQFDPLFPSVNQRSYLSQLQWRYSEEYNAAQRFTWKPPTWGPLDGFAGYLKQTYTFTDAVILGMSHYGAIEKPNETYFLMLEFIRNTSTPKKEAAQSQ</sequence>
<dbReference type="EMBL" id="GFPF01011646">
    <property type="protein sequence ID" value="MAA22792.1"/>
    <property type="molecule type" value="Transcribed_RNA"/>
</dbReference>
<dbReference type="PANTHER" id="PTHR11802">
    <property type="entry name" value="SERINE PROTEASE FAMILY S10 SERINE CARBOXYPEPTIDASE"/>
    <property type="match status" value="1"/>
</dbReference>
<keyword evidence="6" id="KW-0325">Glycoprotein</keyword>
<comment type="similarity">
    <text evidence="1">Belongs to the peptidase S10 family.</text>
</comment>
<name>A0A224Z8J6_9ACAR</name>